<comment type="subcellular location">
    <subcellularLocation>
        <location evidence="1">Virion</location>
    </subcellularLocation>
</comment>
<evidence type="ECO:0000259" key="4">
    <source>
        <dbReference type="Pfam" id="PF03906"/>
    </source>
</evidence>
<keyword evidence="2" id="KW-1227">Viral tail protein</keyword>
<evidence type="ECO:0000256" key="2">
    <source>
        <dbReference type="ARBA" id="ARBA00022732"/>
    </source>
</evidence>
<evidence type="ECO:0000256" key="3">
    <source>
        <dbReference type="ARBA" id="ARBA00022844"/>
    </source>
</evidence>
<dbReference type="EMBL" id="ON755176">
    <property type="protein sequence ID" value="UZT29404.1"/>
    <property type="molecule type" value="Genomic_DNA"/>
</dbReference>
<accession>A0A9E8G4T7</accession>
<evidence type="ECO:0000259" key="5">
    <source>
        <dbReference type="Pfam" id="PF13472"/>
    </source>
</evidence>
<evidence type="ECO:0000256" key="1">
    <source>
        <dbReference type="ARBA" id="ARBA00004328"/>
    </source>
</evidence>
<dbReference type="Gene3D" id="3.40.50.1110">
    <property type="entry name" value="SGNH hydrolase"/>
    <property type="match status" value="1"/>
</dbReference>
<dbReference type="Pfam" id="PF13472">
    <property type="entry name" value="Lipase_GDSL_2"/>
    <property type="match status" value="1"/>
</dbReference>
<dbReference type="InterPro" id="IPR005604">
    <property type="entry name" value="Phage_T7_tail_fibre-like_N"/>
</dbReference>
<evidence type="ECO:0000313" key="6">
    <source>
        <dbReference type="EMBL" id="UZT29404.1"/>
    </source>
</evidence>
<keyword evidence="7" id="KW-1185">Reference proteome</keyword>
<feature type="domain" description="Bacteriophage T7 tail fibre protein-like N-terminal" evidence="4">
    <location>
        <begin position="9"/>
        <end position="116"/>
    </location>
</feature>
<proteinExistence type="predicted"/>
<organism evidence="6 7">
    <name type="scientific">Klebsiella phage KYP</name>
    <dbReference type="NCBI Taxonomy" id="2961977"/>
    <lineage>
        <taxon>Viruses</taxon>
        <taxon>Duplodnaviria</taxon>
        <taxon>Heunggongvirae</taxon>
        <taxon>Uroviricota</taxon>
        <taxon>Caudoviricetes</taxon>
        <taxon>Autographivirales</taxon>
        <taxon>Autonotataviridae</taxon>
        <taxon>Melnykvirinae</taxon>
        <taxon>Cullenvirus</taxon>
        <taxon>Cullenvirus KYP</taxon>
    </lineage>
</organism>
<keyword evidence="3" id="KW-0946">Virion</keyword>
<name>A0A9E8G4T7_9CAUD</name>
<dbReference type="GO" id="GO:0098015">
    <property type="term" value="C:virus tail"/>
    <property type="evidence" value="ECO:0007669"/>
    <property type="project" value="UniProtKB-KW"/>
</dbReference>
<dbReference type="Gene3D" id="2.60.120.1360">
    <property type="match status" value="1"/>
</dbReference>
<sequence length="740" mass="80375">MVTEPDYVTMATVTADGTTDQYEFNFPGDYLNRSDIKAYMLDEATAIRTDLTVTFVGPTLVKLAPAQPAGVKVTIYRDTPKELPLVDFTDGAMIEARNLDRNAKQCIFAIAELLDRYNIVFQQVELAELYANAARDSATSAAADAAFVNSVYERFKLTDELIAKIEADRDAAAADAAAAKQAQFGAMLAKEDAEAARDATEALAEWHFTYSDTAAGIAATTDGQFFRVPQGPGAEYSFNYYRNTAGTAILVAQYIGQAYVDKQVKRGPYRSDFIPIHQDSAGNVPAWYDHSRFEVAEFGPRSKNLIAQVPNEYTMKYLPVSIYAADKGPLIYDRAGNVPMWIDKGVINIAQVETYDFGPNARQLIKDIAGTVDPGPGPDPDPDPEPVDVVVNDDSYIVGDMHKLSRKIAGIMYNDAVSANIAFTGDSWTERSMIPQGLLDVIGKPTKDPGWISCSTRGDGRMAGIVCTMSGYSTYDGGSNNVNLPPYGCGPDGNAFYTRNNQSGTVTWTGVKATQLDLYYYDGDGTFVITAGALPDIVITGGNTKSLKKHTITGLSGTVAYSVKIVSQSNGITSLFGMYGRNADVPTGVTVSRMGNGGAIASDFSNWEAWVQPIVKDFDLDLICILLGTNDFRLSFGTEQYRAGIKRMIAAYKAATPEIGICLISPAQCNATGNPTLDKYDQVMRELADEYNTSFISGYTLMPKKYSSAMGEWVDGLHLSKYGAFHIVSKLRQFILGGLK</sequence>
<feature type="domain" description="SGNH hydrolase-type esterase" evidence="5">
    <location>
        <begin position="612"/>
        <end position="723"/>
    </location>
</feature>
<dbReference type="SUPFAM" id="SSF52266">
    <property type="entry name" value="SGNH hydrolase"/>
    <property type="match status" value="1"/>
</dbReference>
<dbReference type="Pfam" id="PF03906">
    <property type="entry name" value="Phage_T7_tail"/>
    <property type="match status" value="1"/>
</dbReference>
<reference evidence="6" key="1">
    <citation type="submission" date="2022-06" db="EMBL/GenBank/DDBJ databases">
        <authorList>
            <person name="Wang S."/>
            <person name="Li X."/>
            <person name="Zhang F."/>
            <person name="Chen Y."/>
            <person name="Duan X."/>
            <person name="Mirmiran S.D."/>
            <person name="Li X."/>
            <person name="Qian P."/>
        </authorList>
    </citation>
    <scope>NUCLEOTIDE SEQUENCE</scope>
</reference>
<dbReference type="Proteomes" id="UP001163047">
    <property type="component" value="Segment"/>
</dbReference>
<dbReference type="InterPro" id="IPR036514">
    <property type="entry name" value="SGNH_hydro_sf"/>
</dbReference>
<evidence type="ECO:0000313" key="7">
    <source>
        <dbReference type="Proteomes" id="UP001163047"/>
    </source>
</evidence>
<dbReference type="InterPro" id="IPR013830">
    <property type="entry name" value="SGNH_hydro"/>
</dbReference>
<protein>
    <submittedName>
        <fullName evidence="6">Tail fiber protein</fullName>
    </submittedName>
</protein>